<proteinExistence type="predicted"/>
<reference evidence="2 3" key="2">
    <citation type="submission" date="2018-11" db="EMBL/GenBank/DDBJ databases">
        <authorList>
            <consortium name="Pathogen Informatics"/>
        </authorList>
    </citation>
    <scope>NUCLEOTIDE SEQUENCE [LARGE SCALE GENOMIC DNA]</scope>
    <source>
        <strain evidence="2 3">Egypt</strain>
    </source>
</reference>
<evidence type="ECO:0000256" key="1">
    <source>
        <dbReference type="SAM" id="MobiDB-lite"/>
    </source>
</evidence>
<evidence type="ECO:0000313" key="3">
    <source>
        <dbReference type="Proteomes" id="UP000272942"/>
    </source>
</evidence>
<dbReference type="WBParaSite" id="ECPE_0001415201-mRNA-1">
    <property type="protein sequence ID" value="ECPE_0001415201-mRNA-1"/>
    <property type="gene ID" value="ECPE_0001415201"/>
</dbReference>
<gene>
    <name evidence="2" type="ORF">ECPE_LOCUS14112</name>
</gene>
<dbReference type="Proteomes" id="UP000272942">
    <property type="component" value="Unassembled WGS sequence"/>
</dbReference>
<feature type="compositionally biased region" description="Polar residues" evidence="1">
    <location>
        <begin position="115"/>
        <end position="131"/>
    </location>
</feature>
<feature type="compositionally biased region" description="Acidic residues" evidence="1">
    <location>
        <begin position="292"/>
        <end position="304"/>
    </location>
</feature>
<name>A0A183B4H7_9TREM</name>
<dbReference type="OrthoDB" id="6283757at2759"/>
<dbReference type="AlphaFoldDB" id="A0A183B4H7"/>
<dbReference type="EMBL" id="UZAN01056737">
    <property type="protein sequence ID" value="VDP91384.1"/>
    <property type="molecule type" value="Genomic_DNA"/>
</dbReference>
<evidence type="ECO:0000313" key="2">
    <source>
        <dbReference type="EMBL" id="VDP91384.1"/>
    </source>
</evidence>
<organism evidence="4">
    <name type="scientific">Echinostoma caproni</name>
    <dbReference type="NCBI Taxonomy" id="27848"/>
    <lineage>
        <taxon>Eukaryota</taxon>
        <taxon>Metazoa</taxon>
        <taxon>Spiralia</taxon>
        <taxon>Lophotrochozoa</taxon>
        <taxon>Platyhelminthes</taxon>
        <taxon>Trematoda</taxon>
        <taxon>Digenea</taxon>
        <taxon>Plagiorchiida</taxon>
        <taxon>Echinostomata</taxon>
        <taxon>Echinostomatoidea</taxon>
        <taxon>Echinostomatidae</taxon>
        <taxon>Echinostoma</taxon>
    </lineage>
</organism>
<keyword evidence="3" id="KW-1185">Reference proteome</keyword>
<feature type="region of interest" description="Disordered" evidence="1">
    <location>
        <begin position="281"/>
        <end position="319"/>
    </location>
</feature>
<reference evidence="4" key="1">
    <citation type="submission" date="2016-06" db="UniProtKB">
        <authorList>
            <consortium name="WormBaseParasite"/>
        </authorList>
    </citation>
    <scope>IDENTIFICATION</scope>
</reference>
<feature type="region of interest" description="Disordered" evidence="1">
    <location>
        <begin position="110"/>
        <end position="131"/>
    </location>
</feature>
<protein>
    <submittedName>
        <fullName evidence="4">Phosphodiesterase I</fullName>
    </submittedName>
</protein>
<accession>A0A183B4H7</accession>
<evidence type="ECO:0000313" key="4">
    <source>
        <dbReference type="WBParaSite" id="ECPE_0001415201-mRNA-1"/>
    </source>
</evidence>
<sequence>MSRESVQCKGFSGRRILSCRLSKPGQILDRNKQHGMGLLWDCPIIEHPLNSAQQLMEAKLKNRRNVFQTFVLHHWRHELKVYARLGYWAPDLIPEGFQNIIDQVTTAAEPKRSNGKVNGTSRTQNIATNPCLQTNPSKRFLHRFGGLQEFYRHLREDRLSGDEFSMAIHLCPFGLTIGLKRTSKNIDPKLLRRGRYRRPTVRTSNMTDLCRILQTQRSPSGGSRQASPLELKGMINQVLLSNLNPLKPISAYQNQDLNADISTSGALVDIPQNDFTEKTSIHSVTSECASSFDDEADEDVDEEKSDTSGGGEVALNPNTGDYETVTKEIHKPTSDTRNRIARSSVNALTESSDLSSLETLNLPGRELQNKTGQTLEVGNRDSQIVVKPDKTCSMSVCEPRRTFKKLMSIIKPATAISSAYQSRKSTRSSSLSRGLPRRSRMLSVIKKKLVPDMKEQMPVNLLVRGMLDELTTEARPSKWSYRTEAKDNWTHQILQMSKKTQPIIMRVLREQNTWLKATAERSSKTSNLPILPDHLARAVSEKSNCDMLPALLPLRNTVSSDRIDSASVGIRTSGAIERAERTDLVTSSRTHKPSLSVTAEMQYKPLLLFPTGNLGNRNSYLSCPVDTQSTGTVGTVGTTKTDDDAQKDGQGRLHNDVFMLPRLPPKPKNILFAVRYELRNQNPFVFDYFLQTMNRIIPEDRWQVERSTAKLVTALERIGADLLLYRHSSGHAIRFKLMSVIAAADSNRTLRRQMRLSAGLQGNWLDQLLRSLSSIHSSCRVEATLAITRLVTGTRLMQQLFSDRKNNLVADILYSLLRASDIFPENWPEFYATIAFLLQYNQRQTVLDCLLDRNIQFGSVRAATMWPRLVALVYTYWRKLVLQKLTVNEKRVGILLDAALCHPITRRGAREAIAAISEYHTLNSKLVSLWTSDTTHQQTPQSSELKSDYGILDTG</sequence>